<keyword evidence="1" id="KW-0805">Transcription regulation</keyword>
<dbReference type="AlphaFoldDB" id="A0A2W7J4E2"/>
<dbReference type="EMBL" id="QKYU01000010">
    <property type="protein sequence ID" value="PZW45943.1"/>
    <property type="molecule type" value="Genomic_DNA"/>
</dbReference>
<dbReference type="InterPro" id="IPR009057">
    <property type="entry name" value="Homeodomain-like_sf"/>
</dbReference>
<dbReference type="Proteomes" id="UP000249688">
    <property type="component" value="Unassembled WGS sequence"/>
</dbReference>
<evidence type="ECO:0000313" key="6">
    <source>
        <dbReference type="EMBL" id="PZW45943.1"/>
    </source>
</evidence>
<protein>
    <submittedName>
        <fullName evidence="6">TetR family transcriptional regulator</fullName>
    </submittedName>
</protein>
<sequence length="189" mass="19918">MARQIADRADLLPALTELFRSEGYEGVSLSSIEAASGLARGSLYHLFPGGKAEMAAAVLADVEAWFQQHVLVPLAREPAARGIALMADAMETCFVGGEKGCVFAVFALAGKSARFAAELKRFFGNWQDALAEALIRAGQPPASAHAAAEARIADLYGALVLSRAMDDPEPFGRALARLRTFDAAALVPG</sequence>
<dbReference type="InterPro" id="IPR054156">
    <property type="entry name" value="YxaF_TetR_C"/>
</dbReference>
<dbReference type="GO" id="GO:0003677">
    <property type="term" value="F:DNA binding"/>
    <property type="evidence" value="ECO:0007669"/>
    <property type="project" value="UniProtKB-UniRule"/>
</dbReference>
<dbReference type="Pfam" id="PF00440">
    <property type="entry name" value="TetR_N"/>
    <property type="match status" value="1"/>
</dbReference>
<reference evidence="6 7" key="1">
    <citation type="submission" date="2018-06" db="EMBL/GenBank/DDBJ databases">
        <title>Genomic Encyclopedia of Archaeal and Bacterial Type Strains, Phase II (KMG-II): from individual species to whole genera.</title>
        <authorList>
            <person name="Goeker M."/>
        </authorList>
    </citation>
    <scope>NUCLEOTIDE SEQUENCE [LARGE SCALE GENOMIC DNA]</scope>
    <source>
        <strain evidence="6 7">DSM 24525</strain>
    </source>
</reference>
<dbReference type="Gene3D" id="1.10.357.10">
    <property type="entry name" value="Tetracycline Repressor, domain 2"/>
    <property type="match status" value="1"/>
</dbReference>
<gene>
    <name evidence="6" type="ORF">C8P66_110141</name>
</gene>
<evidence type="ECO:0000313" key="7">
    <source>
        <dbReference type="Proteomes" id="UP000249688"/>
    </source>
</evidence>
<keyword evidence="3" id="KW-0804">Transcription</keyword>
<dbReference type="OrthoDB" id="9811084at2"/>
<keyword evidence="7" id="KW-1185">Reference proteome</keyword>
<dbReference type="InterPro" id="IPR036271">
    <property type="entry name" value="Tet_transcr_reg_TetR-rel_C_sf"/>
</dbReference>
<dbReference type="SUPFAM" id="SSF46689">
    <property type="entry name" value="Homeodomain-like"/>
    <property type="match status" value="1"/>
</dbReference>
<name>A0A2W7J4E2_9PROT</name>
<evidence type="ECO:0000259" key="5">
    <source>
        <dbReference type="PROSITE" id="PS50977"/>
    </source>
</evidence>
<dbReference type="PANTHER" id="PTHR47506:SF1">
    <property type="entry name" value="HTH-TYPE TRANSCRIPTIONAL REGULATOR YJDC"/>
    <property type="match status" value="1"/>
</dbReference>
<evidence type="ECO:0000256" key="2">
    <source>
        <dbReference type="ARBA" id="ARBA00023125"/>
    </source>
</evidence>
<evidence type="ECO:0000256" key="4">
    <source>
        <dbReference type="PROSITE-ProRule" id="PRU00335"/>
    </source>
</evidence>
<comment type="caution">
    <text evidence="6">The sequence shown here is derived from an EMBL/GenBank/DDBJ whole genome shotgun (WGS) entry which is preliminary data.</text>
</comment>
<evidence type="ECO:0000256" key="3">
    <source>
        <dbReference type="ARBA" id="ARBA00023163"/>
    </source>
</evidence>
<evidence type="ECO:0000256" key="1">
    <source>
        <dbReference type="ARBA" id="ARBA00023015"/>
    </source>
</evidence>
<feature type="domain" description="HTH tetR-type" evidence="5">
    <location>
        <begin position="5"/>
        <end position="65"/>
    </location>
</feature>
<dbReference type="RefSeq" id="WP_111398205.1">
    <property type="nucleotide sequence ID" value="NZ_QKYU01000010.1"/>
</dbReference>
<organism evidence="6 7">
    <name type="scientific">Humitalea rosea</name>
    <dbReference type="NCBI Taxonomy" id="990373"/>
    <lineage>
        <taxon>Bacteria</taxon>
        <taxon>Pseudomonadati</taxon>
        <taxon>Pseudomonadota</taxon>
        <taxon>Alphaproteobacteria</taxon>
        <taxon>Acetobacterales</taxon>
        <taxon>Roseomonadaceae</taxon>
        <taxon>Humitalea</taxon>
    </lineage>
</organism>
<accession>A0A2W7J4E2</accession>
<dbReference type="Pfam" id="PF21993">
    <property type="entry name" value="TetR_C_13_2"/>
    <property type="match status" value="1"/>
</dbReference>
<dbReference type="InterPro" id="IPR001647">
    <property type="entry name" value="HTH_TetR"/>
</dbReference>
<dbReference type="PANTHER" id="PTHR47506">
    <property type="entry name" value="TRANSCRIPTIONAL REGULATORY PROTEIN"/>
    <property type="match status" value="1"/>
</dbReference>
<dbReference type="PROSITE" id="PS50977">
    <property type="entry name" value="HTH_TETR_2"/>
    <property type="match status" value="1"/>
</dbReference>
<proteinExistence type="predicted"/>
<dbReference type="SUPFAM" id="SSF48498">
    <property type="entry name" value="Tetracyclin repressor-like, C-terminal domain"/>
    <property type="match status" value="1"/>
</dbReference>
<keyword evidence="2 4" id="KW-0238">DNA-binding</keyword>
<feature type="DNA-binding region" description="H-T-H motif" evidence="4">
    <location>
        <begin position="28"/>
        <end position="47"/>
    </location>
</feature>